<sequence length="501" mass="57529">MELDSSSSSSYSLIGYLSRTLGANENAVKIFFTLLAGYPIAIIYNYCIVNRSKLIKKLFFIVSGLALGLFNHGYDFFHTTVTILTMYFVLKWFGDSKFSVKFAYVFCSAYLLCGYFLTQMKSNDYSFEWTIPQCVLTLRLIAIAFDLYDGKRIQAKVTVNGEPIKNDAPIYEAPEFLELFACCYLPFSFLVGPQFEYKKFQEFLNGKENVYKICANQATKKLGLGVLYLICYVIGEKYCPPSILLSDYFNASGFFMSFTLIALTTKIQTCKYIGIWILSEGSLIMSGFTYDKQSKTFRNYCNADPYLFETTPTFGGIIRSFNITTNHWSGKYIFKRLKFLGNRIISHAATLAYLALWHGWKSGYYVTFGMEFMIMKMEWEVTAIMQKLRRSNKTLDNILNQSYVRLSILAFLHIYTVYMFGYCLAPFILLTYTKWVPVLAHVYFSGHLFYISWIIVSPFVHSLILPYTRSQSNNASSSRPAHSDSNLELDEPQEASKSKAE</sequence>
<proteinExistence type="inferred from homology"/>
<dbReference type="EnsemblMetazoa" id="tetur02g11100.1">
    <property type="protein sequence ID" value="tetur02g11100.1"/>
    <property type="gene ID" value="tetur02g11100"/>
</dbReference>
<keyword evidence="7 20" id="KW-0812">Transmembrane</keyword>
<dbReference type="InterPro" id="IPR049941">
    <property type="entry name" value="LPLAT_7/PORCN-like"/>
</dbReference>
<accession>T1JX90</accession>
<feature type="transmembrane region" description="Helical" evidence="20">
    <location>
        <begin position="340"/>
        <end position="358"/>
    </location>
</feature>
<dbReference type="GO" id="GO:0047184">
    <property type="term" value="F:1-acylglycerophosphocholine O-acyltransferase activity"/>
    <property type="evidence" value="ECO:0007669"/>
    <property type="project" value="UniProtKB-EC"/>
</dbReference>
<keyword evidence="9 20" id="KW-1133">Transmembrane helix</keyword>
<comment type="similarity">
    <text evidence="4">Belongs to the membrane-bound acyltransferase family.</text>
</comment>
<evidence type="ECO:0000256" key="9">
    <source>
        <dbReference type="ARBA" id="ARBA00022989"/>
    </source>
</evidence>
<evidence type="ECO:0000313" key="21">
    <source>
        <dbReference type="EnsemblMetazoa" id="tetur02g11100.1"/>
    </source>
</evidence>
<dbReference type="EC" id="2.3.1.23" evidence="16"/>
<comment type="pathway">
    <text evidence="15">Phospholipid metabolism.</text>
</comment>
<dbReference type="GO" id="GO:0006656">
    <property type="term" value="P:phosphatidylcholine biosynthetic process"/>
    <property type="evidence" value="ECO:0007669"/>
    <property type="project" value="TreeGrafter"/>
</dbReference>
<name>T1JX90_TETUR</name>
<comment type="pathway">
    <text evidence="3">Lipid metabolism; phospholipid metabolism.</text>
</comment>
<reference evidence="22" key="1">
    <citation type="submission" date="2011-08" db="EMBL/GenBank/DDBJ databases">
        <authorList>
            <person name="Rombauts S."/>
        </authorList>
    </citation>
    <scope>NUCLEOTIDE SEQUENCE</scope>
    <source>
        <strain evidence="22">London</strain>
    </source>
</reference>
<evidence type="ECO:0000256" key="5">
    <source>
        <dbReference type="ARBA" id="ARBA00022516"/>
    </source>
</evidence>
<dbReference type="Proteomes" id="UP000015104">
    <property type="component" value="Unassembled WGS sequence"/>
</dbReference>
<keyword evidence="6" id="KW-0808">Transferase</keyword>
<evidence type="ECO:0000256" key="15">
    <source>
        <dbReference type="ARBA" id="ARBA00025707"/>
    </source>
</evidence>
<evidence type="ECO:0000313" key="22">
    <source>
        <dbReference type="Proteomes" id="UP000015104"/>
    </source>
</evidence>
<keyword evidence="5" id="KW-0444">Lipid biosynthesis</keyword>
<dbReference type="InterPro" id="IPR004299">
    <property type="entry name" value="MBOAT_fam"/>
</dbReference>
<evidence type="ECO:0000256" key="6">
    <source>
        <dbReference type="ARBA" id="ARBA00022679"/>
    </source>
</evidence>
<evidence type="ECO:0000256" key="10">
    <source>
        <dbReference type="ARBA" id="ARBA00023098"/>
    </source>
</evidence>
<dbReference type="OMA" id="NAWVSRY"/>
<evidence type="ECO:0000256" key="13">
    <source>
        <dbReference type="ARBA" id="ARBA00023264"/>
    </source>
</evidence>
<keyword evidence="10" id="KW-0443">Lipid metabolism</keyword>
<feature type="transmembrane region" description="Helical" evidence="20">
    <location>
        <begin position="448"/>
        <end position="467"/>
    </location>
</feature>
<keyword evidence="22" id="KW-1185">Reference proteome</keyword>
<dbReference type="PANTHER" id="PTHR13906:SF14">
    <property type="entry name" value="LYSOPHOSPHOLIPID ACYLTRANSFERASE 5"/>
    <property type="match status" value="1"/>
</dbReference>
<organism evidence="21 22">
    <name type="scientific">Tetranychus urticae</name>
    <name type="common">Two-spotted spider mite</name>
    <dbReference type="NCBI Taxonomy" id="32264"/>
    <lineage>
        <taxon>Eukaryota</taxon>
        <taxon>Metazoa</taxon>
        <taxon>Ecdysozoa</taxon>
        <taxon>Arthropoda</taxon>
        <taxon>Chelicerata</taxon>
        <taxon>Arachnida</taxon>
        <taxon>Acari</taxon>
        <taxon>Acariformes</taxon>
        <taxon>Trombidiformes</taxon>
        <taxon>Prostigmata</taxon>
        <taxon>Eleutherengona</taxon>
        <taxon>Raphignathae</taxon>
        <taxon>Tetranychoidea</taxon>
        <taxon>Tetranychidae</taxon>
        <taxon>Tetranychus</taxon>
    </lineage>
</organism>
<dbReference type="GO" id="GO:0071617">
    <property type="term" value="F:lysophospholipid acyltransferase activity"/>
    <property type="evidence" value="ECO:0007669"/>
    <property type="project" value="TreeGrafter"/>
</dbReference>
<dbReference type="GO" id="GO:0030258">
    <property type="term" value="P:lipid modification"/>
    <property type="evidence" value="ECO:0007669"/>
    <property type="project" value="TreeGrafter"/>
</dbReference>
<dbReference type="AlphaFoldDB" id="T1JX90"/>
<dbReference type="PANTHER" id="PTHR13906">
    <property type="entry name" value="PORCUPINE"/>
    <property type="match status" value="1"/>
</dbReference>
<dbReference type="EMBL" id="CAEY01000824">
    <property type="status" value="NOT_ANNOTATED_CDS"/>
    <property type="molecule type" value="Genomic_DNA"/>
</dbReference>
<evidence type="ECO:0000256" key="12">
    <source>
        <dbReference type="ARBA" id="ARBA00023209"/>
    </source>
</evidence>
<evidence type="ECO:0000256" key="8">
    <source>
        <dbReference type="ARBA" id="ARBA00022824"/>
    </source>
</evidence>
<evidence type="ECO:0000256" key="7">
    <source>
        <dbReference type="ARBA" id="ARBA00022692"/>
    </source>
</evidence>
<evidence type="ECO:0000256" key="14">
    <source>
        <dbReference type="ARBA" id="ARBA00023315"/>
    </source>
</evidence>
<feature type="region of interest" description="Disordered" evidence="19">
    <location>
        <begin position="472"/>
        <end position="501"/>
    </location>
</feature>
<gene>
    <name evidence="21" type="primary">107371126</name>
</gene>
<evidence type="ECO:0000256" key="17">
    <source>
        <dbReference type="ARBA" id="ARBA00038923"/>
    </source>
</evidence>
<feature type="transmembrane region" description="Helical" evidence="20">
    <location>
        <begin position="100"/>
        <end position="117"/>
    </location>
</feature>
<protein>
    <recommendedName>
        <fullName evidence="18">Lysophospholipid acyltransferase 5</fullName>
        <ecNumber evidence="16">2.3.1.23</ecNumber>
        <ecNumber evidence="17">2.3.1.n6</ecNumber>
    </recommendedName>
</protein>
<feature type="compositionally biased region" description="Polar residues" evidence="19">
    <location>
        <begin position="472"/>
        <end position="486"/>
    </location>
</feature>
<feature type="transmembrane region" description="Helical" evidence="20">
    <location>
        <begin position="27"/>
        <end position="47"/>
    </location>
</feature>
<keyword evidence="8" id="KW-0256">Endoplasmic reticulum</keyword>
<reference evidence="21" key="2">
    <citation type="submission" date="2015-06" db="UniProtKB">
        <authorList>
            <consortium name="EnsemblMetazoa"/>
        </authorList>
    </citation>
    <scope>IDENTIFICATION</scope>
</reference>
<comment type="subcellular location">
    <subcellularLocation>
        <location evidence="2">Endoplasmic reticulum</location>
    </subcellularLocation>
    <subcellularLocation>
        <location evidence="1">Membrane</location>
        <topology evidence="1">Multi-pass membrane protein</topology>
    </subcellularLocation>
</comment>
<evidence type="ECO:0000256" key="19">
    <source>
        <dbReference type="SAM" id="MobiDB-lite"/>
    </source>
</evidence>
<dbReference type="OrthoDB" id="5974730at2759"/>
<evidence type="ECO:0000256" key="18">
    <source>
        <dbReference type="ARBA" id="ARBA00039721"/>
    </source>
</evidence>
<evidence type="ECO:0000256" key="4">
    <source>
        <dbReference type="ARBA" id="ARBA00010323"/>
    </source>
</evidence>
<evidence type="ECO:0000256" key="16">
    <source>
        <dbReference type="ARBA" id="ARBA00026120"/>
    </source>
</evidence>
<dbReference type="GO" id="GO:0016020">
    <property type="term" value="C:membrane"/>
    <property type="evidence" value="ECO:0007669"/>
    <property type="project" value="UniProtKB-SubCell"/>
</dbReference>
<keyword evidence="11 20" id="KW-0472">Membrane</keyword>
<keyword evidence="13" id="KW-1208">Phospholipid metabolism</keyword>
<evidence type="ECO:0000256" key="11">
    <source>
        <dbReference type="ARBA" id="ARBA00023136"/>
    </source>
</evidence>
<dbReference type="HOGENOM" id="CLU_011340_6_0_1"/>
<dbReference type="KEGG" id="tut:107371126"/>
<evidence type="ECO:0000256" key="2">
    <source>
        <dbReference type="ARBA" id="ARBA00004240"/>
    </source>
</evidence>
<evidence type="ECO:0000256" key="3">
    <source>
        <dbReference type="ARBA" id="ARBA00005074"/>
    </source>
</evidence>
<keyword evidence="12" id="KW-0594">Phospholipid biosynthesis</keyword>
<dbReference type="eggNOG" id="KOG2705">
    <property type="taxonomic scope" value="Eukaryota"/>
</dbReference>
<feature type="transmembrane region" description="Helical" evidence="20">
    <location>
        <begin position="54"/>
        <end position="70"/>
    </location>
</feature>
<feature type="transmembrane region" description="Helical" evidence="20">
    <location>
        <begin position="406"/>
        <end position="428"/>
    </location>
</feature>
<dbReference type="GO" id="GO:0005783">
    <property type="term" value="C:endoplasmic reticulum"/>
    <property type="evidence" value="ECO:0007669"/>
    <property type="project" value="UniProtKB-SubCell"/>
</dbReference>
<evidence type="ECO:0000256" key="20">
    <source>
        <dbReference type="SAM" id="Phobius"/>
    </source>
</evidence>
<dbReference type="Pfam" id="PF03062">
    <property type="entry name" value="MBOAT"/>
    <property type="match status" value="1"/>
</dbReference>
<dbReference type="EC" id="2.3.1.n6" evidence="17"/>
<evidence type="ECO:0000256" key="1">
    <source>
        <dbReference type="ARBA" id="ARBA00004141"/>
    </source>
</evidence>
<keyword evidence="14" id="KW-0012">Acyltransferase</keyword>
<dbReference type="STRING" id="32264.T1JX90"/>